<organism evidence="2 3">
    <name type="scientific">Babesia duncani</name>
    <dbReference type="NCBI Taxonomy" id="323732"/>
    <lineage>
        <taxon>Eukaryota</taxon>
        <taxon>Sar</taxon>
        <taxon>Alveolata</taxon>
        <taxon>Apicomplexa</taxon>
        <taxon>Aconoidasida</taxon>
        <taxon>Piroplasmida</taxon>
        <taxon>Babesiidae</taxon>
        <taxon>Babesia</taxon>
    </lineage>
</organism>
<dbReference type="GO" id="GO:0015031">
    <property type="term" value="P:protein transport"/>
    <property type="evidence" value="ECO:0007669"/>
    <property type="project" value="InterPro"/>
</dbReference>
<dbReference type="GO" id="GO:0008333">
    <property type="term" value="P:endosome to lysosome transport"/>
    <property type="evidence" value="ECO:0007669"/>
    <property type="project" value="TreeGrafter"/>
</dbReference>
<dbReference type="InterPro" id="IPR016135">
    <property type="entry name" value="UBQ-conjugating_enzyme/RWD"/>
</dbReference>
<dbReference type="SUPFAM" id="SSF54495">
    <property type="entry name" value="UBC-like"/>
    <property type="match status" value="1"/>
</dbReference>
<reference evidence="2" key="1">
    <citation type="journal article" date="2023" name="Nat. Microbiol.">
        <title>Babesia duncani multi-omics identifies virulence factors and drug targets.</title>
        <authorList>
            <person name="Singh P."/>
            <person name="Lonardi S."/>
            <person name="Liang Q."/>
            <person name="Vydyam P."/>
            <person name="Khabirova E."/>
            <person name="Fang T."/>
            <person name="Gihaz S."/>
            <person name="Thekkiniath J."/>
            <person name="Munshi M."/>
            <person name="Abel S."/>
            <person name="Ciampossin L."/>
            <person name="Batugedara G."/>
            <person name="Gupta M."/>
            <person name="Lu X.M."/>
            <person name="Lenz T."/>
            <person name="Chakravarty S."/>
            <person name="Cornillot E."/>
            <person name="Hu Y."/>
            <person name="Ma W."/>
            <person name="Gonzalez L.M."/>
            <person name="Sanchez S."/>
            <person name="Estrada K."/>
            <person name="Sanchez-Flores A."/>
            <person name="Montero E."/>
            <person name="Harb O.S."/>
            <person name="Le Roch K.G."/>
            <person name="Mamoun C.B."/>
        </authorList>
    </citation>
    <scope>NUCLEOTIDE SEQUENCE</scope>
    <source>
        <strain evidence="2">WA1</strain>
    </source>
</reference>
<dbReference type="InterPro" id="IPR008883">
    <property type="entry name" value="UEV_N"/>
</dbReference>
<sequence>MAPVMFVVPSETIKIVNHHPVVSPQGLIMMPILQNWDPRNNLLEAVECLQRYFNQASPIYSIASPTSSRMTKQQIIDPRYPQDDIRLSTTERVSHVPKSSPKEELIQQVLSKVKNNRTDILRSYNYKADLLNLHMQIMSEYVDICYSVSDEIKRQNEIERKLRKWIDDESKTYSELKRNMNEIREFNKEASMISQMQSEFESKLQADDLINLVNVQAEQKGLLNSITSEASIEDMLQLCHVLYKRGKMATKDYIGEIRGLSHDKFLVQLQRTEYLQN</sequence>
<dbReference type="PANTHER" id="PTHR23306:SF3">
    <property type="entry name" value="TUMOR SUPPRESSOR PROTEIN 101"/>
    <property type="match status" value="1"/>
</dbReference>
<dbReference type="KEGG" id="bdw:94336669"/>
<dbReference type="AlphaFoldDB" id="A0AAD9UNH4"/>
<dbReference type="Gene3D" id="3.10.110.10">
    <property type="entry name" value="Ubiquitin Conjugating Enzyme"/>
    <property type="match status" value="1"/>
</dbReference>
<dbReference type="PROSITE" id="PS51322">
    <property type="entry name" value="UEV"/>
    <property type="match status" value="1"/>
</dbReference>
<dbReference type="CDD" id="cd11685">
    <property type="entry name" value="UEV_TSG101-like"/>
    <property type="match status" value="1"/>
</dbReference>
<evidence type="ECO:0000313" key="3">
    <source>
        <dbReference type="Proteomes" id="UP001214638"/>
    </source>
</evidence>
<dbReference type="EMBL" id="JALLKP010000003">
    <property type="protein sequence ID" value="KAK2195777.1"/>
    <property type="molecule type" value="Genomic_DNA"/>
</dbReference>
<dbReference type="PANTHER" id="PTHR23306">
    <property type="entry name" value="TUMOR SUSCEPTIBILITY GENE 101 PROTEIN-RELATED"/>
    <property type="match status" value="1"/>
</dbReference>
<protein>
    <submittedName>
        <fullName evidence="2">Bifunctional Ubiquitin-conjugating enzyme-RWD-like/Ubiquitin E2 variant</fullName>
    </submittedName>
</protein>
<dbReference type="GO" id="GO:0000813">
    <property type="term" value="C:ESCRT I complex"/>
    <property type="evidence" value="ECO:0007669"/>
    <property type="project" value="TreeGrafter"/>
</dbReference>
<keyword evidence="3" id="KW-1185">Reference proteome</keyword>
<dbReference type="RefSeq" id="XP_067802620.1">
    <property type="nucleotide sequence ID" value="XM_067947398.1"/>
</dbReference>
<gene>
    <name evidence="2" type="ORF">BdWA1_002371</name>
</gene>
<dbReference type="GO" id="GO:0043130">
    <property type="term" value="F:ubiquitin binding"/>
    <property type="evidence" value="ECO:0007669"/>
    <property type="project" value="TreeGrafter"/>
</dbReference>
<feature type="domain" description="UEV" evidence="1">
    <location>
        <begin position="1"/>
        <end position="63"/>
    </location>
</feature>
<comment type="caution">
    <text evidence="2">The sequence shown here is derived from an EMBL/GenBank/DDBJ whole genome shotgun (WGS) entry which is preliminary data.</text>
</comment>
<dbReference type="Pfam" id="PF05743">
    <property type="entry name" value="UEV"/>
    <property type="match status" value="1"/>
</dbReference>
<dbReference type="GeneID" id="94336669"/>
<dbReference type="Proteomes" id="UP001214638">
    <property type="component" value="Unassembled WGS sequence"/>
</dbReference>
<name>A0AAD9UNH4_9APIC</name>
<evidence type="ECO:0000259" key="1">
    <source>
        <dbReference type="PROSITE" id="PS51322"/>
    </source>
</evidence>
<dbReference type="InterPro" id="IPR052070">
    <property type="entry name" value="ESCRT-I_UEV_domain"/>
</dbReference>
<proteinExistence type="predicted"/>
<evidence type="ECO:0000313" key="2">
    <source>
        <dbReference type="EMBL" id="KAK2195777.1"/>
    </source>
</evidence>
<accession>A0AAD9UNH4</accession>